<gene>
    <name evidence="1" type="ORF">ANCCAN_17326</name>
</gene>
<comment type="caution">
    <text evidence="1">The sequence shown here is derived from an EMBL/GenBank/DDBJ whole genome shotgun (WGS) entry which is preliminary data.</text>
</comment>
<dbReference type="EMBL" id="JOJR01000527">
    <property type="protein sequence ID" value="RCN36794.1"/>
    <property type="molecule type" value="Genomic_DNA"/>
</dbReference>
<organism evidence="1 2">
    <name type="scientific">Ancylostoma caninum</name>
    <name type="common">Dog hookworm</name>
    <dbReference type="NCBI Taxonomy" id="29170"/>
    <lineage>
        <taxon>Eukaryota</taxon>
        <taxon>Metazoa</taxon>
        <taxon>Ecdysozoa</taxon>
        <taxon>Nematoda</taxon>
        <taxon>Chromadorea</taxon>
        <taxon>Rhabditida</taxon>
        <taxon>Rhabditina</taxon>
        <taxon>Rhabditomorpha</taxon>
        <taxon>Strongyloidea</taxon>
        <taxon>Ancylostomatidae</taxon>
        <taxon>Ancylostomatinae</taxon>
        <taxon>Ancylostoma</taxon>
    </lineage>
</organism>
<proteinExistence type="predicted"/>
<accession>A0A368FX76</accession>
<evidence type="ECO:0000313" key="1">
    <source>
        <dbReference type="EMBL" id="RCN36794.1"/>
    </source>
</evidence>
<sequence>MSRNYRYRSRNKLPQEFGLTVVPILHRLCLSRCQVCDVKSRCDLNLKHPVTSTKDGFRRKFHFRDFGSPLILALCKFLAPYSLEDG</sequence>
<reference evidence="1 2" key="1">
    <citation type="submission" date="2014-10" db="EMBL/GenBank/DDBJ databases">
        <title>Draft genome of the hookworm Ancylostoma caninum.</title>
        <authorList>
            <person name="Mitreva M."/>
        </authorList>
    </citation>
    <scope>NUCLEOTIDE SEQUENCE [LARGE SCALE GENOMIC DNA]</scope>
    <source>
        <strain evidence="1 2">Baltimore</strain>
    </source>
</reference>
<protein>
    <submittedName>
        <fullName evidence="1">Uncharacterized protein</fullName>
    </submittedName>
</protein>
<evidence type="ECO:0000313" key="2">
    <source>
        <dbReference type="Proteomes" id="UP000252519"/>
    </source>
</evidence>
<keyword evidence="2" id="KW-1185">Reference proteome</keyword>
<name>A0A368FX76_ANCCA</name>
<dbReference type="Proteomes" id="UP000252519">
    <property type="component" value="Unassembled WGS sequence"/>
</dbReference>
<dbReference type="AlphaFoldDB" id="A0A368FX76"/>